<protein>
    <recommendedName>
        <fullName evidence="2">histidine kinase</fullName>
        <ecNumber evidence="2">2.7.13.3</ecNumber>
    </recommendedName>
</protein>
<dbReference type="PROSITE" id="PS50109">
    <property type="entry name" value="HIS_KIN"/>
    <property type="match status" value="1"/>
</dbReference>
<dbReference type="SMART" id="SM00387">
    <property type="entry name" value="HATPase_c"/>
    <property type="match status" value="1"/>
</dbReference>
<dbReference type="CDD" id="cd00082">
    <property type="entry name" value="HisKA"/>
    <property type="match status" value="1"/>
</dbReference>
<keyword evidence="12" id="KW-1185">Reference proteome</keyword>
<dbReference type="InterPro" id="IPR003661">
    <property type="entry name" value="HisK_dim/P_dom"/>
</dbReference>
<keyword evidence="6" id="KW-0418">Kinase</keyword>
<feature type="transmembrane region" description="Helical" evidence="9">
    <location>
        <begin position="24"/>
        <end position="41"/>
    </location>
</feature>
<evidence type="ECO:0000256" key="4">
    <source>
        <dbReference type="ARBA" id="ARBA00022679"/>
    </source>
</evidence>
<dbReference type="EMBL" id="LVYV01000002">
    <property type="protein sequence ID" value="KZD24826.1"/>
    <property type="molecule type" value="Genomic_DNA"/>
</dbReference>
<dbReference type="InterPro" id="IPR003594">
    <property type="entry name" value="HATPase_dom"/>
</dbReference>
<keyword evidence="7" id="KW-0067">ATP-binding</keyword>
<dbReference type="GO" id="GO:0000155">
    <property type="term" value="F:phosphorelay sensor kinase activity"/>
    <property type="evidence" value="ECO:0007669"/>
    <property type="project" value="InterPro"/>
</dbReference>
<comment type="caution">
    <text evidence="11">The sequence shown here is derived from an EMBL/GenBank/DDBJ whole genome shotgun (WGS) entry which is preliminary data.</text>
</comment>
<dbReference type="PANTHER" id="PTHR43065:SF10">
    <property type="entry name" value="PEROXIDE STRESS-ACTIVATED HISTIDINE KINASE MAK3"/>
    <property type="match status" value="1"/>
</dbReference>
<sequence>MLLFAASALSCAIFVADTITQLEIAIAVMYVAVILIVVRILERPGVLLVTLVCVTLTIVSYFISREDSTRSTGFINCVISIAAIVASTYLALQNRSAQTALHQAQTNLAHANRVTTMGELTAAIVHEVNQPIAGVVANAEAAMRWLEAKSPDLTEIQQALEAIVEDGKRTSDIVSRIRALFKNTPPHSEIVDINEIVIDVIDLMRPQMQRANVVVKTEFDSDFLSVAGDRVQLQQVILNLILNAVEAMANVNNDRLLYIGAKKAGAGGVLVEVTDLGSGLSTNVLDQLFDAFYTTKPSGMGMGLSICRTIVMAHGGRIWAEPNDGGGATFRFLLPKPAELVS</sequence>
<dbReference type="STRING" id="943830.A4A58_21045"/>
<dbReference type="Proteomes" id="UP000076574">
    <property type="component" value="Unassembled WGS sequence"/>
</dbReference>
<evidence type="ECO:0000313" key="12">
    <source>
        <dbReference type="Proteomes" id="UP000076574"/>
    </source>
</evidence>
<gene>
    <name evidence="11" type="ORF">A4A58_21045</name>
</gene>
<dbReference type="InterPro" id="IPR005467">
    <property type="entry name" value="His_kinase_dom"/>
</dbReference>
<organism evidence="11 12">
    <name type="scientific">Tardiphaga robiniae</name>
    <dbReference type="NCBI Taxonomy" id="943830"/>
    <lineage>
        <taxon>Bacteria</taxon>
        <taxon>Pseudomonadati</taxon>
        <taxon>Pseudomonadota</taxon>
        <taxon>Alphaproteobacteria</taxon>
        <taxon>Hyphomicrobiales</taxon>
        <taxon>Nitrobacteraceae</taxon>
        <taxon>Tardiphaga</taxon>
    </lineage>
</organism>
<keyword evidence="3" id="KW-0597">Phosphoprotein</keyword>
<name>A0A164AHP8_9BRAD</name>
<evidence type="ECO:0000313" key="11">
    <source>
        <dbReference type="EMBL" id="KZD24826.1"/>
    </source>
</evidence>
<evidence type="ECO:0000256" key="1">
    <source>
        <dbReference type="ARBA" id="ARBA00000085"/>
    </source>
</evidence>
<dbReference type="PANTHER" id="PTHR43065">
    <property type="entry name" value="SENSOR HISTIDINE KINASE"/>
    <property type="match status" value="1"/>
</dbReference>
<reference evidence="11 12" key="1">
    <citation type="submission" date="2016-03" db="EMBL/GenBank/DDBJ databases">
        <title>Microsymbionts genomes from the relict species Vavilovia formosa (Stev.) Fed.</title>
        <authorList>
            <person name="Kopat V."/>
            <person name="Chirak E."/>
            <person name="Kimeklis A."/>
            <person name="Andronov E."/>
        </authorList>
    </citation>
    <scope>NUCLEOTIDE SEQUENCE [LARGE SCALE GENOMIC DNA]</scope>
    <source>
        <strain evidence="11 12">Vaf07</strain>
    </source>
</reference>
<evidence type="ECO:0000256" key="7">
    <source>
        <dbReference type="ARBA" id="ARBA00022840"/>
    </source>
</evidence>
<evidence type="ECO:0000256" key="5">
    <source>
        <dbReference type="ARBA" id="ARBA00022741"/>
    </source>
</evidence>
<comment type="catalytic activity">
    <reaction evidence="1">
        <text>ATP + protein L-histidine = ADP + protein N-phospho-L-histidine.</text>
        <dbReference type="EC" id="2.7.13.3"/>
    </reaction>
</comment>
<proteinExistence type="predicted"/>
<dbReference type="Pfam" id="PF02518">
    <property type="entry name" value="HATPase_c"/>
    <property type="match status" value="1"/>
</dbReference>
<dbReference type="Gene3D" id="1.10.287.130">
    <property type="match status" value="1"/>
</dbReference>
<dbReference type="GO" id="GO:0005524">
    <property type="term" value="F:ATP binding"/>
    <property type="evidence" value="ECO:0007669"/>
    <property type="project" value="UniProtKB-KW"/>
</dbReference>
<feature type="domain" description="Histidine kinase" evidence="10">
    <location>
        <begin position="123"/>
        <end position="338"/>
    </location>
</feature>
<dbReference type="InterPro" id="IPR036097">
    <property type="entry name" value="HisK_dim/P_sf"/>
</dbReference>
<evidence type="ECO:0000256" key="8">
    <source>
        <dbReference type="ARBA" id="ARBA00023012"/>
    </source>
</evidence>
<accession>A0A164AHP8</accession>
<dbReference type="PRINTS" id="PR00344">
    <property type="entry name" value="BCTRLSENSOR"/>
</dbReference>
<feature type="transmembrane region" description="Helical" evidence="9">
    <location>
        <begin position="46"/>
        <end position="64"/>
    </location>
</feature>
<keyword evidence="9" id="KW-0812">Transmembrane</keyword>
<feature type="transmembrane region" description="Helical" evidence="9">
    <location>
        <begin position="70"/>
        <end position="92"/>
    </location>
</feature>
<keyword evidence="8" id="KW-0902">Two-component regulatory system</keyword>
<dbReference type="SUPFAM" id="SSF47384">
    <property type="entry name" value="Homodimeric domain of signal transducing histidine kinase"/>
    <property type="match status" value="1"/>
</dbReference>
<keyword evidence="4" id="KW-0808">Transferase</keyword>
<keyword evidence="9" id="KW-0472">Membrane</keyword>
<keyword evidence="9" id="KW-1133">Transmembrane helix</keyword>
<dbReference type="SMART" id="SM00388">
    <property type="entry name" value="HisKA"/>
    <property type="match status" value="1"/>
</dbReference>
<dbReference type="InterPro" id="IPR036890">
    <property type="entry name" value="HATPase_C_sf"/>
</dbReference>
<dbReference type="Pfam" id="PF00512">
    <property type="entry name" value="HisKA"/>
    <property type="match status" value="1"/>
</dbReference>
<dbReference type="AlphaFoldDB" id="A0A164AHP8"/>
<evidence type="ECO:0000256" key="9">
    <source>
        <dbReference type="SAM" id="Phobius"/>
    </source>
</evidence>
<keyword evidence="5" id="KW-0547">Nucleotide-binding</keyword>
<evidence type="ECO:0000256" key="2">
    <source>
        <dbReference type="ARBA" id="ARBA00012438"/>
    </source>
</evidence>
<dbReference type="EC" id="2.7.13.3" evidence="2"/>
<evidence type="ECO:0000259" key="10">
    <source>
        <dbReference type="PROSITE" id="PS50109"/>
    </source>
</evidence>
<dbReference type="InterPro" id="IPR004358">
    <property type="entry name" value="Sig_transdc_His_kin-like_C"/>
</dbReference>
<dbReference type="Gene3D" id="3.30.565.10">
    <property type="entry name" value="Histidine kinase-like ATPase, C-terminal domain"/>
    <property type="match status" value="1"/>
</dbReference>
<evidence type="ECO:0000256" key="6">
    <source>
        <dbReference type="ARBA" id="ARBA00022777"/>
    </source>
</evidence>
<evidence type="ECO:0000256" key="3">
    <source>
        <dbReference type="ARBA" id="ARBA00022553"/>
    </source>
</evidence>
<dbReference type="SUPFAM" id="SSF55874">
    <property type="entry name" value="ATPase domain of HSP90 chaperone/DNA topoisomerase II/histidine kinase"/>
    <property type="match status" value="1"/>
</dbReference>